<feature type="region of interest" description="Disordered" evidence="1">
    <location>
        <begin position="1"/>
        <end position="67"/>
    </location>
</feature>
<organism evidence="2 3">
    <name type="scientific">Mesorhabditis spiculigera</name>
    <dbReference type="NCBI Taxonomy" id="96644"/>
    <lineage>
        <taxon>Eukaryota</taxon>
        <taxon>Metazoa</taxon>
        <taxon>Ecdysozoa</taxon>
        <taxon>Nematoda</taxon>
        <taxon>Chromadorea</taxon>
        <taxon>Rhabditida</taxon>
        <taxon>Rhabditina</taxon>
        <taxon>Rhabditomorpha</taxon>
        <taxon>Rhabditoidea</taxon>
        <taxon>Rhabditidae</taxon>
        <taxon>Mesorhabditinae</taxon>
        <taxon>Mesorhabditis</taxon>
    </lineage>
</organism>
<reference evidence="2" key="1">
    <citation type="submission" date="2023-06" db="EMBL/GenBank/DDBJ databases">
        <authorList>
            <person name="Delattre M."/>
        </authorList>
    </citation>
    <scope>NUCLEOTIDE SEQUENCE</scope>
    <source>
        <strain evidence="2">AF72</strain>
    </source>
</reference>
<dbReference type="EMBL" id="CATQJA010002709">
    <property type="protein sequence ID" value="CAJ0587022.1"/>
    <property type="molecule type" value="Genomic_DNA"/>
</dbReference>
<accession>A0AA36DHV5</accession>
<evidence type="ECO:0000313" key="3">
    <source>
        <dbReference type="Proteomes" id="UP001177023"/>
    </source>
</evidence>
<evidence type="ECO:0000256" key="1">
    <source>
        <dbReference type="SAM" id="MobiDB-lite"/>
    </source>
</evidence>
<proteinExistence type="predicted"/>
<keyword evidence="3" id="KW-1185">Reference proteome</keyword>
<gene>
    <name evidence="2" type="ORF">MSPICULIGERA_LOCUS25002</name>
</gene>
<comment type="caution">
    <text evidence="2">The sequence shown here is derived from an EMBL/GenBank/DDBJ whole genome shotgun (WGS) entry which is preliminary data.</text>
</comment>
<name>A0AA36DHV5_9BILA</name>
<feature type="non-terminal residue" evidence="2">
    <location>
        <position position="67"/>
    </location>
</feature>
<dbReference type="Proteomes" id="UP001177023">
    <property type="component" value="Unassembled WGS sequence"/>
</dbReference>
<dbReference type="AlphaFoldDB" id="A0AA36DHV5"/>
<evidence type="ECO:0000313" key="2">
    <source>
        <dbReference type="EMBL" id="CAJ0587022.1"/>
    </source>
</evidence>
<protein>
    <submittedName>
        <fullName evidence="2">Uncharacterized protein</fullName>
    </submittedName>
</protein>
<sequence>MIGGNRRSDYGNPDSPSHSLSQVKVDIFPMPRGNSEDAAPVRKESPVVLNHPPENHPFQMPTVRRGL</sequence>